<dbReference type="AlphaFoldDB" id="A0A382XNY3"/>
<feature type="transmembrane region" description="Helical" evidence="1">
    <location>
        <begin position="7"/>
        <end position="25"/>
    </location>
</feature>
<proteinExistence type="predicted"/>
<organism evidence="2">
    <name type="scientific">marine metagenome</name>
    <dbReference type="NCBI Taxonomy" id="408172"/>
    <lineage>
        <taxon>unclassified sequences</taxon>
        <taxon>metagenomes</taxon>
        <taxon>ecological metagenomes</taxon>
    </lineage>
</organism>
<keyword evidence="1" id="KW-0812">Transmembrane</keyword>
<keyword evidence="1" id="KW-1133">Transmembrane helix</keyword>
<keyword evidence="1" id="KW-0472">Membrane</keyword>
<evidence type="ECO:0000313" key="2">
    <source>
        <dbReference type="EMBL" id="SVD72842.1"/>
    </source>
</evidence>
<evidence type="ECO:0000256" key="1">
    <source>
        <dbReference type="SAM" id="Phobius"/>
    </source>
</evidence>
<name>A0A382XNY3_9ZZZZ</name>
<accession>A0A382XNY3</accession>
<gene>
    <name evidence="2" type="ORF">METZ01_LOCUS425696</name>
</gene>
<sequence length="46" mass="5283">MNCEKGLFRLVVVLVPVFGIVAMMVNNSFTGEVEYYESYYGKEKEV</sequence>
<reference evidence="2" key="1">
    <citation type="submission" date="2018-05" db="EMBL/GenBank/DDBJ databases">
        <authorList>
            <person name="Lanie J.A."/>
            <person name="Ng W.-L."/>
            <person name="Kazmierczak K.M."/>
            <person name="Andrzejewski T.M."/>
            <person name="Davidsen T.M."/>
            <person name="Wayne K.J."/>
            <person name="Tettelin H."/>
            <person name="Glass J.I."/>
            <person name="Rusch D."/>
            <person name="Podicherti R."/>
            <person name="Tsui H.-C.T."/>
            <person name="Winkler M.E."/>
        </authorList>
    </citation>
    <scope>NUCLEOTIDE SEQUENCE</scope>
</reference>
<protein>
    <submittedName>
        <fullName evidence="2">Uncharacterized protein</fullName>
    </submittedName>
</protein>
<dbReference type="EMBL" id="UINC01169351">
    <property type="protein sequence ID" value="SVD72842.1"/>
    <property type="molecule type" value="Genomic_DNA"/>
</dbReference>